<dbReference type="Proteomes" id="UP000050741">
    <property type="component" value="Unassembled WGS sequence"/>
</dbReference>
<dbReference type="AlphaFoldDB" id="A0A183CF54"/>
<reference evidence="3" key="2">
    <citation type="submission" date="2016-06" db="UniProtKB">
        <authorList>
            <consortium name="WormBaseParasite"/>
        </authorList>
    </citation>
    <scope>IDENTIFICATION</scope>
</reference>
<feature type="region of interest" description="Disordered" evidence="1">
    <location>
        <begin position="1"/>
        <end position="21"/>
    </location>
</feature>
<evidence type="ECO:0000313" key="3">
    <source>
        <dbReference type="WBParaSite" id="GPLIN_001150900"/>
    </source>
</evidence>
<keyword evidence="2" id="KW-1185">Reference proteome</keyword>
<reference evidence="2" key="1">
    <citation type="submission" date="2014-05" db="EMBL/GenBank/DDBJ databases">
        <title>The genome and life-stage specific transcriptomes of Globodera pallida elucidate key aspects of plant parasitism by a cyst nematode.</title>
        <authorList>
            <person name="Cotton J.A."/>
            <person name="Lilley C.J."/>
            <person name="Jones L.M."/>
            <person name="Kikuchi T."/>
            <person name="Reid A.J."/>
            <person name="Thorpe P."/>
            <person name="Tsai I.J."/>
            <person name="Beasley H."/>
            <person name="Blok V."/>
            <person name="Cock P.J.A."/>
            <person name="Van den Akker S.E."/>
            <person name="Holroyd N."/>
            <person name="Hunt M."/>
            <person name="Mantelin S."/>
            <person name="Naghra H."/>
            <person name="Pain A."/>
            <person name="Palomares-Rius J.E."/>
            <person name="Zarowiecki M."/>
            <person name="Berriman M."/>
            <person name="Jones J.T."/>
            <person name="Urwin P.E."/>
        </authorList>
    </citation>
    <scope>NUCLEOTIDE SEQUENCE [LARGE SCALE GENOMIC DNA]</scope>
    <source>
        <strain evidence="2">Lindley</strain>
    </source>
</reference>
<evidence type="ECO:0000313" key="2">
    <source>
        <dbReference type="Proteomes" id="UP000050741"/>
    </source>
</evidence>
<accession>A0A183CF54</accession>
<name>A0A183CF54_GLOPA</name>
<organism evidence="2 3">
    <name type="scientific">Globodera pallida</name>
    <name type="common">Potato cyst nematode worm</name>
    <name type="synonym">Heterodera pallida</name>
    <dbReference type="NCBI Taxonomy" id="36090"/>
    <lineage>
        <taxon>Eukaryota</taxon>
        <taxon>Metazoa</taxon>
        <taxon>Ecdysozoa</taxon>
        <taxon>Nematoda</taxon>
        <taxon>Chromadorea</taxon>
        <taxon>Rhabditida</taxon>
        <taxon>Tylenchina</taxon>
        <taxon>Tylenchomorpha</taxon>
        <taxon>Tylenchoidea</taxon>
        <taxon>Heteroderidae</taxon>
        <taxon>Heteroderinae</taxon>
        <taxon>Globodera</taxon>
    </lineage>
</organism>
<protein>
    <submittedName>
        <fullName evidence="3">Transposase</fullName>
    </submittedName>
</protein>
<evidence type="ECO:0000256" key="1">
    <source>
        <dbReference type="SAM" id="MobiDB-lite"/>
    </source>
</evidence>
<dbReference type="WBParaSite" id="GPLIN_001150900">
    <property type="protein sequence ID" value="GPLIN_001150900"/>
    <property type="gene ID" value="GPLIN_001150900"/>
</dbReference>
<proteinExistence type="predicted"/>
<sequence>MPQQIQTGYVPHQWPNQRSAQEQQSEMLLELHRVTLSNQYSSVIKDLPTLYGTEGRDAVHDFFITMETCTREWRDEKKLDALRTKLKGKALKALNMAFTKFGQAAPYATVKAEILIDSVRLEKRGRRHHKIRG</sequence>